<protein>
    <recommendedName>
        <fullName evidence="4">MotA/TolQ/ExbB proton channel domain-containing protein</fullName>
    </recommendedName>
</protein>
<proteinExistence type="predicted"/>
<sequence>MSRYDWRHSAFAPLVGLLVSGVLLVAGAVGALLRFVGATTAPAAAELVVTLVIAVFVTTVLRIVRAVPDIRRESAATARAVASIGSVKPNEDTLVARRLKLFKEAAEAGSDCEAVLSARSALDESEMANRHHLDHALIWALPVFGFIGTALTMAAMVGSFGDALDGRGDPSVLIAALKQYVLPELASAFGVTMIALFLSVLAFGAMALVERGERANVGAADEVFLVYLARLPGKKEAVPGLAGLTRELAQVQGLTKELSHMQGLTQELAHSRGRTEELVKGLDALRTAVDRLAAAESRPQKYTLVREQ</sequence>
<keyword evidence="1" id="KW-0472">Membrane</keyword>
<comment type="caution">
    <text evidence="2">The sequence shown here is derived from an EMBL/GenBank/DDBJ whole genome shotgun (WGS) entry which is preliminary data.</text>
</comment>
<keyword evidence="3" id="KW-1185">Reference proteome</keyword>
<accession>A0A7X0U579</accession>
<evidence type="ECO:0008006" key="4">
    <source>
        <dbReference type="Google" id="ProtNLM"/>
    </source>
</evidence>
<name>A0A7X0U579_9ACTN</name>
<dbReference type="RefSeq" id="WP_185109913.1">
    <property type="nucleotide sequence ID" value="NZ_BAAAXY010000241.1"/>
</dbReference>
<gene>
    <name evidence="2" type="ORF">HD593_010094</name>
</gene>
<dbReference type="EMBL" id="JACHMI010000001">
    <property type="protein sequence ID" value="MBB6555299.1"/>
    <property type="molecule type" value="Genomic_DNA"/>
</dbReference>
<reference evidence="2 3" key="1">
    <citation type="submission" date="2020-08" db="EMBL/GenBank/DDBJ databases">
        <title>Sequencing the genomes of 1000 actinobacteria strains.</title>
        <authorList>
            <person name="Klenk H.-P."/>
        </authorList>
    </citation>
    <scope>NUCLEOTIDE SEQUENCE [LARGE SCALE GENOMIC DNA]</scope>
    <source>
        <strain evidence="2 3">DSM 43768</strain>
    </source>
</reference>
<keyword evidence="1" id="KW-1133">Transmembrane helix</keyword>
<feature type="transmembrane region" description="Helical" evidence="1">
    <location>
        <begin position="43"/>
        <end position="64"/>
    </location>
</feature>
<evidence type="ECO:0000313" key="2">
    <source>
        <dbReference type="EMBL" id="MBB6555299.1"/>
    </source>
</evidence>
<evidence type="ECO:0000313" key="3">
    <source>
        <dbReference type="Proteomes" id="UP000565579"/>
    </source>
</evidence>
<feature type="transmembrane region" description="Helical" evidence="1">
    <location>
        <begin position="185"/>
        <end position="209"/>
    </location>
</feature>
<dbReference type="AlphaFoldDB" id="A0A7X0U579"/>
<keyword evidence="1" id="KW-0812">Transmembrane</keyword>
<organism evidence="2 3">
    <name type="scientific">Nonomuraea rubra</name>
    <dbReference type="NCBI Taxonomy" id="46180"/>
    <lineage>
        <taxon>Bacteria</taxon>
        <taxon>Bacillati</taxon>
        <taxon>Actinomycetota</taxon>
        <taxon>Actinomycetes</taxon>
        <taxon>Streptosporangiales</taxon>
        <taxon>Streptosporangiaceae</taxon>
        <taxon>Nonomuraea</taxon>
    </lineage>
</organism>
<dbReference type="Proteomes" id="UP000565579">
    <property type="component" value="Unassembled WGS sequence"/>
</dbReference>
<evidence type="ECO:0000256" key="1">
    <source>
        <dbReference type="SAM" id="Phobius"/>
    </source>
</evidence>
<feature type="transmembrane region" description="Helical" evidence="1">
    <location>
        <begin position="136"/>
        <end position="157"/>
    </location>
</feature>
<feature type="transmembrane region" description="Helical" evidence="1">
    <location>
        <begin position="12"/>
        <end position="37"/>
    </location>
</feature>